<dbReference type="Gene3D" id="3.90.25.10">
    <property type="entry name" value="UDP-galactose 4-epimerase, domain 1"/>
    <property type="match status" value="1"/>
</dbReference>
<proteinExistence type="predicted"/>
<dbReference type="SUPFAM" id="SSF51735">
    <property type="entry name" value="NAD(P)-binding Rossmann-fold domains"/>
    <property type="match status" value="1"/>
</dbReference>
<name>A0A7R7XEI6_9EURO</name>
<evidence type="ECO:0000259" key="1">
    <source>
        <dbReference type="Pfam" id="PF05368"/>
    </source>
</evidence>
<dbReference type="Proteomes" id="UP000654913">
    <property type="component" value="Chromosome 2"/>
</dbReference>
<evidence type="ECO:0000313" key="3">
    <source>
        <dbReference type="Proteomes" id="UP000654913"/>
    </source>
</evidence>
<dbReference type="PANTHER" id="PTHR47129">
    <property type="entry name" value="QUINONE OXIDOREDUCTASE 2"/>
    <property type="match status" value="1"/>
</dbReference>
<dbReference type="AlphaFoldDB" id="A0A7R7XEI6"/>
<feature type="domain" description="NmrA-like" evidence="1">
    <location>
        <begin position="3"/>
        <end position="254"/>
    </location>
</feature>
<sequence length="310" mass="33967">MTKIGVFPASGALGTSIINHLLKQVPASELILIARHPEKLAHLSRAGATTRHADYDEPTTLENAFDGVDTVMLISYASVEVKHRFEVHKTAITAACNSSVAHIFYSSLAFGGDLSDTSAASIMRTHLLTEQHLSTLLAQGPITYTAIREGLYSESFPVYTAWFDIHNPAGEITIPHSGDGPGIAWAKIDDLGEATAKMIVSYVQDSGRHPWLNKVVLLSGPRVLSLRETVDILGRVTGKDVNIKEISADRYAELSFKEKYWYRGVNLLKEYTSCWEAFRQGEAAVVSPLLGEILGRQPEDFETTVRGLLA</sequence>
<dbReference type="InterPro" id="IPR052718">
    <property type="entry name" value="NmrA-type_oxidoreductase"/>
</dbReference>
<reference evidence="2" key="1">
    <citation type="submission" date="2021-01" db="EMBL/GenBank/DDBJ databases">
        <authorList>
            <consortium name="Aspergillus puulaauensis MK2 genome sequencing consortium"/>
            <person name="Kazuki M."/>
            <person name="Futagami T."/>
        </authorList>
    </citation>
    <scope>NUCLEOTIDE SEQUENCE</scope>
    <source>
        <strain evidence="2">MK2</strain>
    </source>
</reference>
<dbReference type="EMBL" id="AP024444">
    <property type="protein sequence ID" value="BCS19578.1"/>
    <property type="molecule type" value="Genomic_DNA"/>
</dbReference>
<gene>
    <name evidence="2" type="ORF">APUU_20010S</name>
</gene>
<dbReference type="PANTHER" id="PTHR47129:SF1">
    <property type="entry name" value="NMRA-LIKE DOMAIN-CONTAINING PROTEIN"/>
    <property type="match status" value="1"/>
</dbReference>
<evidence type="ECO:0000313" key="2">
    <source>
        <dbReference type="EMBL" id="BCS19578.1"/>
    </source>
</evidence>
<keyword evidence="3" id="KW-1185">Reference proteome</keyword>
<dbReference type="RefSeq" id="XP_041551772.1">
    <property type="nucleotide sequence ID" value="XM_041698604.1"/>
</dbReference>
<accession>A0A7R7XEI6</accession>
<organism evidence="2 3">
    <name type="scientific">Aspergillus puulaauensis</name>
    <dbReference type="NCBI Taxonomy" id="1220207"/>
    <lineage>
        <taxon>Eukaryota</taxon>
        <taxon>Fungi</taxon>
        <taxon>Dikarya</taxon>
        <taxon>Ascomycota</taxon>
        <taxon>Pezizomycotina</taxon>
        <taxon>Eurotiomycetes</taxon>
        <taxon>Eurotiomycetidae</taxon>
        <taxon>Eurotiales</taxon>
        <taxon>Aspergillaceae</taxon>
        <taxon>Aspergillus</taxon>
    </lineage>
</organism>
<dbReference type="InterPro" id="IPR008030">
    <property type="entry name" value="NmrA-like"/>
</dbReference>
<dbReference type="KEGG" id="apuu:APUU_20010S"/>
<dbReference type="Pfam" id="PF05368">
    <property type="entry name" value="NmrA"/>
    <property type="match status" value="1"/>
</dbReference>
<dbReference type="GeneID" id="64969583"/>
<reference evidence="2" key="2">
    <citation type="submission" date="2021-02" db="EMBL/GenBank/DDBJ databases">
        <title>Aspergillus puulaauensis MK2 genome sequence.</title>
        <authorList>
            <person name="Futagami T."/>
            <person name="Mori K."/>
            <person name="Kadooka C."/>
            <person name="Tanaka T."/>
        </authorList>
    </citation>
    <scope>NUCLEOTIDE SEQUENCE</scope>
    <source>
        <strain evidence="2">MK2</strain>
    </source>
</reference>
<dbReference type="Gene3D" id="3.40.50.720">
    <property type="entry name" value="NAD(P)-binding Rossmann-like Domain"/>
    <property type="match status" value="1"/>
</dbReference>
<dbReference type="InterPro" id="IPR036291">
    <property type="entry name" value="NAD(P)-bd_dom_sf"/>
</dbReference>
<dbReference type="OrthoDB" id="419598at2759"/>
<protein>
    <recommendedName>
        <fullName evidence="1">NmrA-like domain-containing protein</fullName>
    </recommendedName>
</protein>